<evidence type="ECO:0000313" key="2">
    <source>
        <dbReference type="EMBL" id="QJW83616.1"/>
    </source>
</evidence>
<name>A0ABX6P3A7_9BURK</name>
<evidence type="ECO:0000256" key="1">
    <source>
        <dbReference type="SAM" id="MobiDB-lite"/>
    </source>
</evidence>
<organism evidence="2 3">
    <name type="scientific">Ramlibacter terrae</name>
    <dbReference type="NCBI Taxonomy" id="2732511"/>
    <lineage>
        <taxon>Bacteria</taxon>
        <taxon>Pseudomonadati</taxon>
        <taxon>Pseudomonadota</taxon>
        <taxon>Betaproteobacteria</taxon>
        <taxon>Burkholderiales</taxon>
        <taxon>Comamonadaceae</taxon>
        <taxon>Ramlibacter</taxon>
    </lineage>
</organism>
<proteinExistence type="predicted"/>
<protein>
    <submittedName>
        <fullName evidence="2">Uncharacterized protein</fullName>
    </submittedName>
</protein>
<keyword evidence="3" id="KW-1185">Reference proteome</keyword>
<feature type="region of interest" description="Disordered" evidence="1">
    <location>
        <begin position="81"/>
        <end position="106"/>
    </location>
</feature>
<gene>
    <name evidence="2" type="ORF">HK414_04580</name>
</gene>
<accession>A0ABX6P3A7</accession>
<dbReference type="Proteomes" id="UP000500826">
    <property type="component" value="Chromosome"/>
</dbReference>
<sequence length="106" mass="11533">MRAFRDGVLRGVKKIFKPDAVPSMEQRAAALLARFPVSEDGKFALVNACESFLGEFRGCAQPSGDLCFWPPACWRTCAGTTRPSRCSTPFRPARSMPPNAPSTAPN</sequence>
<reference evidence="2 3" key="1">
    <citation type="submission" date="2020-05" db="EMBL/GenBank/DDBJ databases">
        <title>Ramlibacter rhizophilus sp. nov., isolated from rhizosphere soil of national flower Mugunghwa from South Korea.</title>
        <authorList>
            <person name="Zheng-Fei Y."/>
            <person name="Huan T."/>
        </authorList>
    </citation>
    <scope>NUCLEOTIDE SEQUENCE [LARGE SCALE GENOMIC DNA]</scope>
    <source>
        <strain evidence="2 3">H242</strain>
    </source>
</reference>
<evidence type="ECO:0000313" key="3">
    <source>
        <dbReference type="Proteomes" id="UP000500826"/>
    </source>
</evidence>
<dbReference type="EMBL" id="CP053418">
    <property type="protein sequence ID" value="QJW83616.1"/>
    <property type="molecule type" value="Genomic_DNA"/>
</dbReference>